<organism evidence="4 5">
    <name type="scientific">Emiliania huxleyi (strain CCMP1516)</name>
    <dbReference type="NCBI Taxonomy" id="280463"/>
    <lineage>
        <taxon>Eukaryota</taxon>
        <taxon>Haptista</taxon>
        <taxon>Haptophyta</taxon>
        <taxon>Prymnesiophyceae</taxon>
        <taxon>Isochrysidales</taxon>
        <taxon>Noelaerhabdaceae</taxon>
        <taxon>Emiliania</taxon>
    </lineage>
</organism>
<name>A0A0D3IN16_EMIH1</name>
<keyword evidence="2" id="KW-0812">Transmembrane</keyword>
<dbReference type="Pfam" id="PF12680">
    <property type="entry name" value="SnoaL_2"/>
    <property type="match status" value="1"/>
</dbReference>
<dbReference type="InterPro" id="IPR032710">
    <property type="entry name" value="NTF2-like_dom_sf"/>
</dbReference>
<evidence type="ECO:0000313" key="4">
    <source>
        <dbReference type="EnsemblProtists" id="EOD12651"/>
    </source>
</evidence>
<evidence type="ECO:0000256" key="2">
    <source>
        <dbReference type="SAM" id="Phobius"/>
    </source>
</evidence>
<dbReference type="PANTHER" id="PTHR38436:SF1">
    <property type="entry name" value="ESTER CYCLASE"/>
    <property type="match status" value="1"/>
</dbReference>
<dbReference type="HOGENOM" id="CLU_028512_0_0_1"/>
<reference evidence="4" key="2">
    <citation type="submission" date="2024-10" db="UniProtKB">
        <authorList>
            <consortium name="EnsemblProtists"/>
        </authorList>
    </citation>
    <scope>IDENTIFICATION</scope>
</reference>
<dbReference type="InterPro" id="IPR009959">
    <property type="entry name" value="Cyclase_SnoaL-like"/>
</dbReference>
<dbReference type="RefSeq" id="XP_005765080.1">
    <property type="nucleotide sequence ID" value="XM_005765023.1"/>
</dbReference>
<dbReference type="GeneID" id="17258750"/>
<reference evidence="5" key="1">
    <citation type="journal article" date="2013" name="Nature">
        <title>Pan genome of the phytoplankton Emiliania underpins its global distribution.</title>
        <authorList>
            <person name="Read B.A."/>
            <person name="Kegel J."/>
            <person name="Klute M.J."/>
            <person name="Kuo A."/>
            <person name="Lefebvre S.C."/>
            <person name="Maumus F."/>
            <person name="Mayer C."/>
            <person name="Miller J."/>
            <person name="Monier A."/>
            <person name="Salamov A."/>
            <person name="Young J."/>
            <person name="Aguilar M."/>
            <person name="Claverie J.M."/>
            <person name="Frickenhaus S."/>
            <person name="Gonzalez K."/>
            <person name="Herman E.K."/>
            <person name="Lin Y.C."/>
            <person name="Napier J."/>
            <person name="Ogata H."/>
            <person name="Sarno A.F."/>
            <person name="Shmutz J."/>
            <person name="Schroeder D."/>
            <person name="de Vargas C."/>
            <person name="Verret F."/>
            <person name="von Dassow P."/>
            <person name="Valentin K."/>
            <person name="Van de Peer Y."/>
            <person name="Wheeler G."/>
            <person name="Dacks J.B."/>
            <person name="Delwiche C.F."/>
            <person name="Dyhrman S.T."/>
            <person name="Glockner G."/>
            <person name="John U."/>
            <person name="Richards T."/>
            <person name="Worden A.Z."/>
            <person name="Zhang X."/>
            <person name="Grigoriev I.V."/>
            <person name="Allen A.E."/>
            <person name="Bidle K."/>
            <person name="Borodovsky M."/>
            <person name="Bowler C."/>
            <person name="Brownlee C."/>
            <person name="Cock J.M."/>
            <person name="Elias M."/>
            <person name="Gladyshev V.N."/>
            <person name="Groth M."/>
            <person name="Guda C."/>
            <person name="Hadaegh A."/>
            <person name="Iglesias-Rodriguez M.D."/>
            <person name="Jenkins J."/>
            <person name="Jones B.M."/>
            <person name="Lawson T."/>
            <person name="Leese F."/>
            <person name="Lindquist E."/>
            <person name="Lobanov A."/>
            <person name="Lomsadze A."/>
            <person name="Malik S.B."/>
            <person name="Marsh M.E."/>
            <person name="Mackinder L."/>
            <person name="Mock T."/>
            <person name="Mueller-Roeber B."/>
            <person name="Pagarete A."/>
            <person name="Parker M."/>
            <person name="Probert I."/>
            <person name="Quesneville H."/>
            <person name="Raines C."/>
            <person name="Rensing S.A."/>
            <person name="Riano-Pachon D.M."/>
            <person name="Richier S."/>
            <person name="Rokitta S."/>
            <person name="Shiraiwa Y."/>
            <person name="Soanes D.M."/>
            <person name="van der Giezen M."/>
            <person name="Wahlund T.M."/>
            <person name="Williams B."/>
            <person name="Wilson W."/>
            <person name="Wolfe G."/>
            <person name="Wurch L.L."/>
        </authorList>
    </citation>
    <scope>NUCLEOTIDE SEQUENCE</scope>
</reference>
<dbReference type="PaxDb" id="2903-EOD12651"/>
<dbReference type="Proteomes" id="UP000013827">
    <property type="component" value="Unassembled WGS sequence"/>
</dbReference>
<dbReference type="EnsemblProtists" id="EOD12651">
    <property type="protein sequence ID" value="EOD12651"/>
    <property type="gene ID" value="EMIHUDRAFT_104158"/>
</dbReference>
<feature type="transmembrane region" description="Helical" evidence="2">
    <location>
        <begin position="607"/>
        <end position="627"/>
    </location>
</feature>
<dbReference type="AlphaFoldDB" id="A0A0D3IN16"/>
<sequence>MATGLAVLLVGAAALPYPIPVAKRVIRAMDDVIANHVAVYDWDAWSAIMKDYWTEDFVYDTVHGIGNFTGLRDWFDGEHVPFNIAFDQVYFNQLIFLAENATASTTTYAKGRWYGPLAGMPPTNDTVFIRICDFYRLKGDKIAYNWMMLDLPDLLRQAGRRVLPVAPVRDDGWFAPPVGIDGIPAPYSPLTPPASAELSRDVVRVLLDEDWFEKPGGAAAAGPLWDEHMRFYGPSGVGFSSGRGEYREHFIGVLRRGFSGRTFELDVLSCEGAYCAAHGHLHATHSGCFLGEAATGSRVRLRVGLHWHVVGGIATEGYAMFDTPALFAQLGIDLLVRTVVPPPCGPIDEPPLAATGEGTEGAAGSPPTPSDQSLPWSNDCLLGGDEALQPPTKDAPATFLEHCAEWVVRTTDAVWRPGLGAARVNASLEEYFYEGWSSVSAFGKEYRGMEALKELVWRTRRAFPDLRIHVTDVFCVGNDVDGYKTTMPDVLTGTHTGPSSFGPPTGKSFAYNGIAVCYVQKVGGRWQYVSEVVAHDELALFSQLGLTNLSAVPHPATTAAPHDCRTNRPTWGWQPPGKDGVTPAALREASFSARASPAVTAGSIRPIAALGGIVAGGTLASLLVLSLRRQTAYLLSPRSMNGLL</sequence>
<evidence type="ECO:0000313" key="5">
    <source>
        <dbReference type="Proteomes" id="UP000013827"/>
    </source>
</evidence>
<accession>A0A0D3IN16</accession>
<evidence type="ECO:0000259" key="3">
    <source>
        <dbReference type="Pfam" id="PF12680"/>
    </source>
</evidence>
<dbReference type="eggNOG" id="ENOG502SDCT">
    <property type="taxonomic scope" value="Eukaryota"/>
</dbReference>
<evidence type="ECO:0000256" key="1">
    <source>
        <dbReference type="SAM" id="MobiDB-lite"/>
    </source>
</evidence>
<dbReference type="InterPro" id="IPR037401">
    <property type="entry name" value="SnoaL-like"/>
</dbReference>
<feature type="compositionally biased region" description="Low complexity" evidence="1">
    <location>
        <begin position="353"/>
        <end position="364"/>
    </location>
</feature>
<dbReference type="GO" id="GO:0030638">
    <property type="term" value="P:polyketide metabolic process"/>
    <property type="evidence" value="ECO:0007669"/>
    <property type="project" value="InterPro"/>
</dbReference>
<keyword evidence="5" id="KW-1185">Reference proteome</keyword>
<feature type="region of interest" description="Disordered" evidence="1">
    <location>
        <begin position="346"/>
        <end position="376"/>
    </location>
</feature>
<dbReference type="Gene3D" id="3.10.450.50">
    <property type="match status" value="3"/>
</dbReference>
<dbReference type="SUPFAM" id="SSF54427">
    <property type="entry name" value="NTF2-like"/>
    <property type="match status" value="3"/>
</dbReference>
<proteinExistence type="predicted"/>
<protein>
    <recommendedName>
        <fullName evidence="3">SnoaL-like domain-containing protein</fullName>
    </recommendedName>
</protein>
<feature type="domain" description="SnoaL-like" evidence="3">
    <location>
        <begin position="218"/>
        <end position="313"/>
    </location>
</feature>
<dbReference type="Pfam" id="PF07366">
    <property type="entry name" value="SnoaL"/>
    <property type="match status" value="2"/>
</dbReference>
<dbReference type="PANTHER" id="PTHR38436">
    <property type="entry name" value="POLYKETIDE CYCLASE SNOAL-LIKE DOMAIN"/>
    <property type="match status" value="1"/>
</dbReference>
<keyword evidence="2" id="KW-1133">Transmembrane helix</keyword>
<keyword evidence="2" id="KW-0472">Membrane</keyword>
<dbReference type="KEGG" id="ehx:EMIHUDRAFT_104158"/>